<organism evidence="1 2">
    <name type="scientific">Amazona aestiva</name>
    <name type="common">Blue-fronted Amazon parrot</name>
    <dbReference type="NCBI Taxonomy" id="12930"/>
    <lineage>
        <taxon>Eukaryota</taxon>
        <taxon>Metazoa</taxon>
        <taxon>Chordata</taxon>
        <taxon>Craniata</taxon>
        <taxon>Vertebrata</taxon>
        <taxon>Euteleostomi</taxon>
        <taxon>Archelosauria</taxon>
        <taxon>Archosauria</taxon>
        <taxon>Dinosauria</taxon>
        <taxon>Saurischia</taxon>
        <taxon>Theropoda</taxon>
        <taxon>Coelurosauria</taxon>
        <taxon>Aves</taxon>
        <taxon>Neognathae</taxon>
        <taxon>Neoaves</taxon>
        <taxon>Telluraves</taxon>
        <taxon>Australaves</taxon>
        <taxon>Psittaciformes</taxon>
        <taxon>Psittacidae</taxon>
        <taxon>Amazona</taxon>
    </lineage>
</organism>
<comment type="caution">
    <text evidence="1">The sequence shown here is derived from an EMBL/GenBank/DDBJ whole genome shotgun (WGS) entry which is preliminary data.</text>
</comment>
<dbReference type="Proteomes" id="UP000051836">
    <property type="component" value="Unassembled WGS sequence"/>
</dbReference>
<sequence>MLRSNLGPGSHQPQSYHVNRAKAFVKVKAANEDKTIIMVYEIALSFLFGCQAKKDEETRSKELKCKMSTEFAANDQHLSWL</sequence>
<evidence type="ECO:0000313" key="2">
    <source>
        <dbReference type="Proteomes" id="UP000051836"/>
    </source>
</evidence>
<gene>
    <name evidence="1" type="ORF">AAES_77559</name>
</gene>
<reference evidence="1 2" key="1">
    <citation type="submission" date="2015-10" db="EMBL/GenBank/DDBJ databases">
        <authorList>
            <person name="Gilbert D.G."/>
        </authorList>
    </citation>
    <scope>NUCLEOTIDE SEQUENCE [LARGE SCALE GENOMIC DNA]</scope>
    <source>
        <strain evidence="1">FVVF132</strain>
    </source>
</reference>
<protein>
    <submittedName>
        <fullName evidence="1">Uncharacterized protein</fullName>
    </submittedName>
</protein>
<name>A0A0Q3Q0W7_AMAAE</name>
<evidence type="ECO:0000313" key="1">
    <source>
        <dbReference type="EMBL" id="KQK81796.1"/>
    </source>
</evidence>
<proteinExistence type="predicted"/>
<dbReference type="AlphaFoldDB" id="A0A0Q3Q0W7"/>
<accession>A0A0Q3Q0W7</accession>
<dbReference type="EMBL" id="LMAW01002180">
    <property type="protein sequence ID" value="KQK81796.1"/>
    <property type="molecule type" value="Genomic_DNA"/>
</dbReference>
<keyword evidence="2" id="KW-1185">Reference proteome</keyword>